<dbReference type="Proteomes" id="UP001500403">
    <property type="component" value="Unassembled WGS sequence"/>
</dbReference>
<feature type="domain" description="DNA polymerase III beta sliding clamp central" evidence="1">
    <location>
        <begin position="4"/>
        <end position="64"/>
    </location>
</feature>
<protein>
    <recommendedName>
        <fullName evidence="1">DNA polymerase III beta sliding clamp central domain-containing protein</fullName>
    </recommendedName>
</protein>
<evidence type="ECO:0000313" key="2">
    <source>
        <dbReference type="EMBL" id="GAA2929404.1"/>
    </source>
</evidence>
<reference evidence="3" key="1">
    <citation type="journal article" date="2019" name="Int. J. Syst. Evol. Microbiol.">
        <title>The Global Catalogue of Microorganisms (GCM) 10K type strain sequencing project: providing services to taxonomists for standard genome sequencing and annotation.</title>
        <authorList>
            <consortium name="The Broad Institute Genomics Platform"/>
            <consortium name="The Broad Institute Genome Sequencing Center for Infectious Disease"/>
            <person name="Wu L."/>
            <person name="Ma J."/>
        </authorList>
    </citation>
    <scope>NUCLEOTIDE SEQUENCE [LARGE SCALE GENOMIC DNA]</scope>
    <source>
        <strain evidence="3">JCM 9088</strain>
    </source>
</reference>
<evidence type="ECO:0000313" key="3">
    <source>
        <dbReference type="Proteomes" id="UP001500403"/>
    </source>
</evidence>
<dbReference type="InterPro" id="IPR022637">
    <property type="entry name" value="DNA_polIII_beta_cen"/>
</dbReference>
<dbReference type="RefSeq" id="WP_344491868.1">
    <property type="nucleotide sequence ID" value="NZ_BAAAUD010000013.1"/>
</dbReference>
<dbReference type="Gene3D" id="3.10.150.10">
    <property type="entry name" value="DNA Polymerase III, subunit A, domain 2"/>
    <property type="match status" value="1"/>
</dbReference>
<evidence type="ECO:0000259" key="1">
    <source>
        <dbReference type="Pfam" id="PF02767"/>
    </source>
</evidence>
<keyword evidence="3" id="KW-1185">Reference proteome</keyword>
<comment type="caution">
    <text evidence="2">The sequence shown here is derived from an EMBL/GenBank/DDBJ whole genome shotgun (WGS) entry which is preliminary data.</text>
</comment>
<sequence length="336" mass="37264">MTTINAHKLQRLIKQTRPHVSPDDTLPPIHGIRFECDGVHIHALATDRYTFAVARAKVREETDTWTATISENDLDWFTAWLETHEGDTILDLAATGDGLAVTDDRGTLVVPAKDHTFPKWQALFRDALTDAARSGDMVSVDTKMLARWKHADTHLRTWQTEPEKPLLLVGDDFIGLQMPARYSGDAKDRAAVLSDWSGTLGKGGKPAEALTPLPEPGAVAEMAESMLQQTLRSTSEMFGVGMDSVKERRAFNAWVHSGIYAWSAYRLLQALKKADPDLAESTVRDLNEQLESGEIGEWAWDEAEAAGHNPQKWHDDYEAHLKKLDKGQAAETTATA</sequence>
<gene>
    <name evidence="2" type="ORF">GCM10010446_12430</name>
</gene>
<organism evidence="2 3">
    <name type="scientific">Streptomyces enissocaesilis</name>
    <dbReference type="NCBI Taxonomy" id="332589"/>
    <lineage>
        <taxon>Bacteria</taxon>
        <taxon>Bacillati</taxon>
        <taxon>Actinomycetota</taxon>
        <taxon>Actinomycetes</taxon>
        <taxon>Kitasatosporales</taxon>
        <taxon>Streptomycetaceae</taxon>
        <taxon>Streptomyces</taxon>
        <taxon>Streptomyces rochei group</taxon>
    </lineage>
</organism>
<proteinExistence type="predicted"/>
<dbReference type="InterPro" id="IPR046938">
    <property type="entry name" value="DNA_clamp_sf"/>
</dbReference>
<name>A0ABN3WVH7_9ACTN</name>
<accession>A0ABN3WVH7</accession>
<dbReference type="SUPFAM" id="SSF55979">
    <property type="entry name" value="DNA clamp"/>
    <property type="match status" value="1"/>
</dbReference>
<dbReference type="Pfam" id="PF02767">
    <property type="entry name" value="DNA_pol3_beta_2"/>
    <property type="match status" value="1"/>
</dbReference>
<dbReference type="EMBL" id="BAAAUD010000013">
    <property type="protein sequence ID" value="GAA2929404.1"/>
    <property type="molecule type" value="Genomic_DNA"/>
</dbReference>